<organism evidence="2 3">
    <name type="scientific">Ceutorhynchus assimilis</name>
    <name type="common">cabbage seed weevil</name>
    <dbReference type="NCBI Taxonomy" id="467358"/>
    <lineage>
        <taxon>Eukaryota</taxon>
        <taxon>Metazoa</taxon>
        <taxon>Ecdysozoa</taxon>
        <taxon>Arthropoda</taxon>
        <taxon>Hexapoda</taxon>
        <taxon>Insecta</taxon>
        <taxon>Pterygota</taxon>
        <taxon>Neoptera</taxon>
        <taxon>Endopterygota</taxon>
        <taxon>Coleoptera</taxon>
        <taxon>Polyphaga</taxon>
        <taxon>Cucujiformia</taxon>
        <taxon>Curculionidae</taxon>
        <taxon>Ceutorhynchinae</taxon>
        <taxon>Ceutorhynchus</taxon>
    </lineage>
</organism>
<protein>
    <submittedName>
        <fullName evidence="2">Uncharacterized protein</fullName>
    </submittedName>
</protein>
<feature type="region of interest" description="Disordered" evidence="1">
    <location>
        <begin position="203"/>
        <end position="269"/>
    </location>
</feature>
<evidence type="ECO:0000313" key="3">
    <source>
        <dbReference type="Proteomes" id="UP001152799"/>
    </source>
</evidence>
<dbReference type="AlphaFoldDB" id="A0A9N9MB98"/>
<keyword evidence="3" id="KW-1185">Reference proteome</keyword>
<gene>
    <name evidence="2" type="ORF">CEUTPL_LOCUS1979</name>
</gene>
<proteinExistence type="predicted"/>
<accession>A0A9N9MB98</accession>
<dbReference type="EMBL" id="OU892286">
    <property type="protein sequence ID" value="CAG9761274.1"/>
    <property type="molecule type" value="Genomic_DNA"/>
</dbReference>
<sequence length="269" mass="31012">MEGVELLAEDQQKLFNLMLKVNQQQTQEITAKIEATTTNLSTTIQETKLEIDSIKKRCSFIEKKLRKNNIVIFGAKSQPQQTAGLLTSCVTLLNNLLGTNISEQDINNIYKIGKEENPPIVIEFISYLKKLTVYENKENLKKLKEHGITISNDLSPSEREEQKLLRKHLQIARTQNHETKILGNKLIIDNMEYTPQELKEIEANASHSESAEEEENEAIKNTEKSEKTGRNNKDKKPVAQRNNERQTKRKRLMVKYSPKYTRNTKKSES</sequence>
<dbReference type="OrthoDB" id="6781016at2759"/>
<dbReference type="Proteomes" id="UP001152799">
    <property type="component" value="Chromosome 10"/>
</dbReference>
<evidence type="ECO:0000313" key="2">
    <source>
        <dbReference type="EMBL" id="CAG9761274.1"/>
    </source>
</evidence>
<name>A0A9N9MB98_9CUCU</name>
<feature type="compositionally biased region" description="Basic and acidic residues" evidence="1">
    <location>
        <begin position="217"/>
        <end position="246"/>
    </location>
</feature>
<evidence type="ECO:0000256" key="1">
    <source>
        <dbReference type="SAM" id="MobiDB-lite"/>
    </source>
</evidence>
<reference evidence="2" key="1">
    <citation type="submission" date="2022-01" db="EMBL/GenBank/DDBJ databases">
        <authorList>
            <person name="King R."/>
        </authorList>
    </citation>
    <scope>NUCLEOTIDE SEQUENCE</scope>
</reference>